<evidence type="ECO:0000256" key="12">
    <source>
        <dbReference type="ARBA" id="ARBA00056581"/>
    </source>
</evidence>
<dbReference type="InterPro" id="IPR008271">
    <property type="entry name" value="Ser/Thr_kinase_AS"/>
</dbReference>
<name>A0AAV1G604_XYRNO</name>
<protein>
    <recommendedName>
        <fullName evidence="2">calcium/calmodulin-dependent protein kinase</fullName>
        <ecNumber evidence="2">2.7.11.17</ecNumber>
    </recommendedName>
</protein>
<dbReference type="InterPro" id="IPR032710">
    <property type="entry name" value="NTF2-like_dom_sf"/>
</dbReference>
<dbReference type="Gene3D" id="6.10.140.620">
    <property type="match status" value="1"/>
</dbReference>
<dbReference type="CDD" id="cd14086">
    <property type="entry name" value="STKc_CaMKII"/>
    <property type="match status" value="1"/>
</dbReference>
<accession>A0AAV1G604</accession>
<dbReference type="EMBL" id="OY660875">
    <property type="protein sequence ID" value="CAJ1069456.1"/>
    <property type="molecule type" value="Genomic_DNA"/>
</dbReference>
<feature type="region of interest" description="Disordered" evidence="15">
    <location>
        <begin position="358"/>
        <end position="410"/>
    </location>
</feature>
<gene>
    <name evidence="17" type="ORF">XNOV1_A041991</name>
</gene>
<dbReference type="FunFam" id="3.30.200.20:FF:000002">
    <property type="entry name" value="Calcium/calmodulin-dependent protein kinase type II subunit delta isoform 2"/>
    <property type="match status" value="1"/>
</dbReference>
<dbReference type="Proteomes" id="UP001178508">
    <property type="component" value="Chromosome 12"/>
</dbReference>
<dbReference type="AlphaFoldDB" id="A0AAV1G604"/>
<keyword evidence="18" id="KW-1185">Reference proteome</keyword>
<evidence type="ECO:0000256" key="2">
    <source>
        <dbReference type="ARBA" id="ARBA00012434"/>
    </source>
</evidence>
<dbReference type="FunFam" id="3.10.450.50:FF:000001">
    <property type="entry name" value="calcium/calmodulin-dependent protein kinase type II subunit gamma isoform X1"/>
    <property type="match status" value="1"/>
</dbReference>
<evidence type="ECO:0000259" key="16">
    <source>
        <dbReference type="PROSITE" id="PS50011"/>
    </source>
</evidence>
<dbReference type="GO" id="GO:0043226">
    <property type="term" value="C:organelle"/>
    <property type="evidence" value="ECO:0007669"/>
    <property type="project" value="UniProtKB-ARBA"/>
</dbReference>
<dbReference type="Gene3D" id="3.10.450.50">
    <property type="match status" value="1"/>
</dbReference>
<evidence type="ECO:0000256" key="5">
    <source>
        <dbReference type="ARBA" id="ARBA00022679"/>
    </source>
</evidence>
<comment type="function">
    <text evidence="12">CaM-kinase II (CAMK2) is a prominent kinase in the central nervous system.</text>
</comment>
<keyword evidence="3" id="KW-0723">Serine/threonine-protein kinase</keyword>
<feature type="binding site" evidence="14">
    <location>
        <position position="42"/>
    </location>
    <ligand>
        <name>ATP</name>
        <dbReference type="ChEBI" id="CHEBI:30616"/>
    </ligand>
</feature>
<evidence type="ECO:0000313" key="17">
    <source>
        <dbReference type="EMBL" id="CAJ1069456.1"/>
    </source>
</evidence>
<evidence type="ECO:0000256" key="6">
    <source>
        <dbReference type="ARBA" id="ARBA00022741"/>
    </source>
</evidence>
<evidence type="ECO:0000256" key="3">
    <source>
        <dbReference type="ARBA" id="ARBA00022527"/>
    </source>
</evidence>
<feature type="domain" description="Protein kinase" evidence="16">
    <location>
        <begin position="13"/>
        <end position="271"/>
    </location>
</feature>
<dbReference type="InterPro" id="IPR017441">
    <property type="entry name" value="Protein_kinase_ATP_BS"/>
</dbReference>
<dbReference type="PANTHER" id="PTHR24347">
    <property type="entry name" value="SERINE/THREONINE-PROTEIN KINASE"/>
    <property type="match status" value="1"/>
</dbReference>
<dbReference type="Gene3D" id="3.30.200.20">
    <property type="entry name" value="Phosphorylase Kinase, domain 1"/>
    <property type="match status" value="1"/>
</dbReference>
<evidence type="ECO:0000256" key="15">
    <source>
        <dbReference type="SAM" id="MobiDB-lite"/>
    </source>
</evidence>
<evidence type="ECO:0000256" key="11">
    <source>
        <dbReference type="ARBA" id="ARBA00047430"/>
    </source>
</evidence>
<feature type="compositionally biased region" description="Polar residues" evidence="15">
    <location>
        <begin position="360"/>
        <end position="374"/>
    </location>
</feature>
<evidence type="ECO:0000256" key="10">
    <source>
        <dbReference type="ARBA" id="ARBA00047307"/>
    </source>
</evidence>
<dbReference type="GO" id="GO:0004683">
    <property type="term" value="F:calcium/calmodulin-dependent protein kinase activity"/>
    <property type="evidence" value="ECO:0007669"/>
    <property type="project" value="UniProtKB-EC"/>
</dbReference>
<evidence type="ECO:0000256" key="8">
    <source>
        <dbReference type="ARBA" id="ARBA00022840"/>
    </source>
</evidence>
<dbReference type="InterPro" id="IPR013543">
    <property type="entry name" value="Ca/CaM-dep_prot_kinase-assoc"/>
</dbReference>
<dbReference type="InterPro" id="IPR000719">
    <property type="entry name" value="Prot_kinase_dom"/>
</dbReference>
<dbReference type="InterPro" id="IPR011009">
    <property type="entry name" value="Kinase-like_dom_sf"/>
</dbReference>
<proteinExistence type="inferred from homology"/>
<dbReference type="Pfam" id="PF08332">
    <property type="entry name" value="CaMKII_AD"/>
    <property type="match status" value="1"/>
</dbReference>
<comment type="catalytic activity">
    <reaction evidence="10">
        <text>L-threonyl-[protein] + ATP = O-phospho-L-threonyl-[protein] + ADP + H(+)</text>
        <dbReference type="Rhea" id="RHEA:46608"/>
        <dbReference type="Rhea" id="RHEA-COMP:11060"/>
        <dbReference type="Rhea" id="RHEA-COMP:11605"/>
        <dbReference type="ChEBI" id="CHEBI:15378"/>
        <dbReference type="ChEBI" id="CHEBI:30013"/>
        <dbReference type="ChEBI" id="CHEBI:30616"/>
        <dbReference type="ChEBI" id="CHEBI:61977"/>
        <dbReference type="ChEBI" id="CHEBI:456216"/>
        <dbReference type="EC" id="2.7.11.17"/>
    </reaction>
</comment>
<evidence type="ECO:0000256" key="9">
    <source>
        <dbReference type="ARBA" id="ARBA00022860"/>
    </source>
</evidence>
<evidence type="ECO:0000256" key="13">
    <source>
        <dbReference type="ARBA" id="ARBA00064333"/>
    </source>
</evidence>
<dbReference type="Pfam" id="PF00069">
    <property type="entry name" value="Pkinase"/>
    <property type="match status" value="1"/>
</dbReference>
<comment type="similarity">
    <text evidence="1">Belongs to the protein kinase superfamily. CAMK Ser/Thr protein kinase family. CaMK subfamily.</text>
</comment>
<evidence type="ECO:0000256" key="4">
    <source>
        <dbReference type="ARBA" id="ARBA00022553"/>
    </source>
</evidence>
<keyword evidence="5" id="KW-0808">Transferase</keyword>
<keyword evidence="8 14" id="KW-0067">ATP-binding</keyword>
<comment type="subunit">
    <text evidence="13">CAMK2 is composed of four different chains: alpha, beta, gamma, and delta. The different isoforms assemble into homo- or heteromultimeric holoenzymes composed of 8 to 12 subunits.</text>
</comment>
<evidence type="ECO:0000256" key="7">
    <source>
        <dbReference type="ARBA" id="ARBA00022777"/>
    </source>
</evidence>
<dbReference type="GO" id="GO:0005524">
    <property type="term" value="F:ATP binding"/>
    <property type="evidence" value="ECO:0007669"/>
    <property type="project" value="UniProtKB-UniRule"/>
</dbReference>
<sequence>MATTTCTRFTDEYQLYEELGKGAFSVVRRCVKLCTGQEYAAKIINTKKLSARDHQKLEREARICRLLKHPNIVRLHDSISEEGFHYLLFDLVTGGELFEDIVAREYYSEADASHCIQQILEAVLHCHQMGVVHRDLKPENLLLASKCKNAAVKLADFGLAIEVQGDQQAWFGFAGTPGYLSPEVLRKEAYGKPVDIWACGVILYILLVGYPPFWDEDQHKLYQQIKAGAYDFPSPEWDTVTPEAKNLINQMLTINPAKRITAQEALKHPWVCQRSTVASMMHRQETVECLKKFNARRKLKGAILTTMLVSRNFSVGSRQTTAPASVTAAAAAVAAAAGTTAGLVEQAAKTLLNKKADVKPQTNSTKNSIVTSPKGNIPSPALEPQTTVIHNPVDGTKESSDSSNTTVEDEDVKARKQEIIKITEQLIEAINNGDFEAYAKICDPGLTSFEPEALGNLVEGMDFHRFYFENLLAKNSKPIHTTILNPHVHLIGEDAACIAYIRLTQFVDGQGRPRSSQSEETRVWHRRDSKWQNIHFHCSGAPAAPLQ</sequence>
<dbReference type="SUPFAM" id="SSF54427">
    <property type="entry name" value="NTF2-like"/>
    <property type="match status" value="1"/>
</dbReference>
<dbReference type="PROSITE" id="PS00107">
    <property type="entry name" value="PROTEIN_KINASE_ATP"/>
    <property type="match status" value="1"/>
</dbReference>
<evidence type="ECO:0000256" key="1">
    <source>
        <dbReference type="ARBA" id="ARBA00005354"/>
    </source>
</evidence>
<comment type="catalytic activity">
    <reaction evidence="11">
        <text>L-seryl-[protein] + ATP = O-phospho-L-seryl-[protein] + ADP + H(+)</text>
        <dbReference type="Rhea" id="RHEA:17989"/>
        <dbReference type="Rhea" id="RHEA-COMP:9863"/>
        <dbReference type="Rhea" id="RHEA-COMP:11604"/>
        <dbReference type="ChEBI" id="CHEBI:15378"/>
        <dbReference type="ChEBI" id="CHEBI:29999"/>
        <dbReference type="ChEBI" id="CHEBI:30616"/>
        <dbReference type="ChEBI" id="CHEBI:83421"/>
        <dbReference type="ChEBI" id="CHEBI:456216"/>
        <dbReference type="EC" id="2.7.11.17"/>
    </reaction>
</comment>
<keyword evidence="4" id="KW-0597">Phosphoprotein</keyword>
<evidence type="ECO:0000313" key="18">
    <source>
        <dbReference type="Proteomes" id="UP001178508"/>
    </source>
</evidence>
<reference evidence="17" key="1">
    <citation type="submission" date="2023-08" db="EMBL/GenBank/DDBJ databases">
        <authorList>
            <person name="Alioto T."/>
            <person name="Alioto T."/>
            <person name="Gomez Garrido J."/>
        </authorList>
    </citation>
    <scope>NUCLEOTIDE SEQUENCE</scope>
</reference>
<dbReference type="PROSITE" id="PS00108">
    <property type="entry name" value="PROTEIN_KINASE_ST"/>
    <property type="match status" value="1"/>
</dbReference>
<keyword evidence="6 14" id="KW-0547">Nucleotide-binding</keyword>
<organism evidence="17 18">
    <name type="scientific">Xyrichtys novacula</name>
    <name type="common">Pearly razorfish</name>
    <name type="synonym">Hemipteronotus novacula</name>
    <dbReference type="NCBI Taxonomy" id="13765"/>
    <lineage>
        <taxon>Eukaryota</taxon>
        <taxon>Metazoa</taxon>
        <taxon>Chordata</taxon>
        <taxon>Craniata</taxon>
        <taxon>Vertebrata</taxon>
        <taxon>Euteleostomi</taxon>
        <taxon>Actinopterygii</taxon>
        <taxon>Neopterygii</taxon>
        <taxon>Teleostei</taxon>
        <taxon>Neoteleostei</taxon>
        <taxon>Acanthomorphata</taxon>
        <taxon>Eupercaria</taxon>
        <taxon>Labriformes</taxon>
        <taxon>Labridae</taxon>
        <taxon>Xyrichtys</taxon>
    </lineage>
</organism>
<dbReference type="Gene3D" id="1.10.510.10">
    <property type="entry name" value="Transferase(Phosphotransferase) domain 1"/>
    <property type="match status" value="1"/>
</dbReference>
<dbReference type="FunFam" id="1.10.510.10:FF:000001">
    <property type="entry name" value="Calcium/calmodulin-dependent protein kinase type II subunit delta"/>
    <property type="match status" value="1"/>
</dbReference>
<dbReference type="EC" id="2.7.11.17" evidence="2"/>
<keyword evidence="9" id="KW-0112">Calmodulin-binding</keyword>
<evidence type="ECO:0000256" key="14">
    <source>
        <dbReference type="PROSITE-ProRule" id="PRU10141"/>
    </source>
</evidence>
<dbReference type="SMART" id="SM00220">
    <property type="entry name" value="S_TKc"/>
    <property type="match status" value="1"/>
</dbReference>
<dbReference type="GO" id="GO:0005516">
    <property type="term" value="F:calmodulin binding"/>
    <property type="evidence" value="ECO:0007669"/>
    <property type="project" value="UniProtKB-KW"/>
</dbReference>
<dbReference type="PROSITE" id="PS50011">
    <property type="entry name" value="PROTEIN_KINASE_DOM"/>
    <property type="match status" value="1"/>
</dbReference>
<dbReference type="SUPFAM" id="SSF56112">
    <property type="entry name" value="Protein kinase-like (PK-like)"/>
    <property type="match status" value="1"/>
</dbReference>
<keyword evidence="7 17" id="KW-0418">Kinase</keyword>